<dbReference type="AlphaFoldDB" id="A0A8X7SZK6"/>
<reference evidence="1" key="1">
    <citation type="submission" date="2016-04" db="EMBL/GenBank/DDBJ databases">
        <authorList>
            <person name="Nguyen H.D."/>
            <person name="Samba Siva P."/>
            <person name="Cullis J."/>
            <person name="Levesque C.A."/>
            <person name="Hambleton S."/>
        </authorList>
    </citation>
    <scope>NUCLEOTIDE SEQUENCE</scope>
    <source>
        <strain evidence="1">DAOMC 236426</strain>
    </source>
</reference>
<reference evidence="1" key="2">
    <citation type="journal article" date="2019" name="IMA Fungus">
        <title>Genome sequencing and comparison of five Tilletia species to identify candidate genes for the detection of regulated species infecting wheat.</title>
        <authorList>
            <person name="Nguyen H.D.T."/>
            <person name="Sultana T."/>
            <person name="Kesanakurti P."/>
            <person name="Hambleton S."/>
        </authorList>
    </citation>
    <scope>NUCLEOTIDE SEQUENCE</scope>
    <source>
        <strain evidence="1">DAOMC 236426</strain>
    </source>
</reference>
<name>A0A8X7SZK6_9BASI</name>
<comment type="caution">
    <text evidence="1">The sequence shown here is derived from an EMBL/GenBank/DDBJ whole genome shotgun (WGS) entry which is preliminary data.</text>
</comment>
<evidence type="ECO:0000313" key="2">
    <source>
        <dbReference type="Proteomes" id="UP000077684"/>
    </source>
</evidence>
<evidence type="ECO:0000313" key="1">
    <source>
        <dbReference type="EMBL" id="KAE8252700.1"/>
    </source>
</evidence>
<dbReference type="Proteomes" id="UP000077684">
    <property type="component" value="Unassembled WGS sequence"/>
</dbReference>
<proteinExistence type="predicted"/>
<accession>A0A8X7SZK6</accession>
<protein>
    <submittedName>
        <fullName evidence="1">Uncharacterized protein</fullName>
    </submittedName>
</protein>
<organism evidence="1 2">
    <name type="scientific">Tilletia controversa</name>
    <name type="common">dwarf bunt fungus</name>
    <dbReference type="NCBI Taxonomy" id="13291"/>
    <lineage>
        <taxon>Eukaryota</taxon>
        <taxon>Fungi</taxon>
        <taxon>Dikarya</taxon>
        <taxon>Basidiomycota</taxon>
        <taxon>Ustilaginomycotina</taxon>
        <taxon>Exobasidiomycetes</taxon>
        <taxon>Tilletiales</taxon>
        <taxon>Tilletiaceae</taxon>
        <taxon>Tilletia</taxon>
    </lineage>
</organism>
<sequence>MYVVYIVNVPNNTGSIDLRWPKLPDTTEPDAKSPYEHYFNLTAKYEQAKQTISGQSTKIAAMIKDNETLKTQLRKAHTTLADQGANITRLSHALS</sequence>
<dbReference type="EMBL" id="LWDE02000140">
    <property type="protein sequence ID" value="KAE8252700.1"/>
    <property type="molecule type" value="Genomic_DNA"/>
</dbReference>
<gene>
    <name evidence="1" type="ORF">A4X06_0g1988</name>
</gene>
<keyword evidence="2" id="KW-1185">Reference proteome</keyword>